<name>A0ABS9UGC9_9BACL</name>
<evidence type="ECO:0000313" key="1">
    <source>
        <dbReference type="EMBL" id="MCH7322975.1"/>
    </source>
</evidence>
<proteinExistence type="predicted"/>
<dbReference type="EMBL" id="JAKZFC010000005">
    <property type="protein sequence ID" value="MCH7322975.1"/>
    <property type="molecule type" value="Genomic_DNA"/>
</dbReference>
<dbReference type="Proteomes" id="UP001316087">
    <property type="component" value="Unassembled WGS sequence"/>
</dbReference>
<keyword evidence="2" id="KW-1185">Reference proteome</keyword>
<reference evidence="1 2" key="1">
    <citation type="submission" date="2022-03" db="EMBL/GenBank/DDBJ databases">
        <authorList>
            <person name="Jo J.-H."/>
            <person name="Im W.-T."/>
        </authorList>
    </citation>
    <scope>NUCLEOTIDE SEQUENCE [LARGE SCALE GENOMIC DNA]</scope>
    <source>
        <strain evidence="1 2">MA9</strain>
    </source>
</reference>
<sequence>MKKNFEVFHVNALKPGQIIFEDISVENLRGKKDVSAQNVDRRRGARLYN</sequence>
<accession>A0ABS9UGC9</accession>
<comment type="caution">
    <text evidence="1">The sequence shown here is derived from an EMBL/GenBank/DDBJ whole genome shotgun (WGS) entry which is preliminary data.</text>
</comment>
<gene>
    <name evidence="1" type="ORF">LZ480_13940</name>
</gene>
<dbReference type="RefSeq" id="WP_241370139.1">
    <property type="nucleotide sequence ID" value="NZ_JAKZFC010000005.1"/>
</dbReference>
<evidence type="ECO:0000313" key="2">
    <source>
        <dbReference type="Proteomes" id="UP001316087"/>
    </source>
</evidence>
<organism evidence="1 2">
    <name type="scientific">Solibacillus palustris</name>
    <dbReference type="NCBI Taxonomy" id="2908203"/>
    <lineage>
        <taxon>Bacteria</taxon>
        <taxon>Bacillati</taxon>
        <taxon>Bacillota</taxon>
        <taxon>Bacilli</taxon>
        <taxon>Bacillales</taxon>
        <taxon>Caryophanaceae</taxon>
        <taxon>Solibacillus</taxon>
    </lineage>
</organism>
<protein>
    <submittedName>
        <fullName evidence="1">Uncharacterized protein</fullName>
    </submittedName>
</protein>